<evidence type="ECO:0000259" key="1">
    <source>
        <dbReference type="Pfam" id="PF13860"/>
    </source>
</evidence>
<comment type="caution">
    <text evidence="2">The sequence shown here is derived from an EMBL/GenBank/DDBJ whole genome shotgun (WGS) entry which is preliminary data.</text>
</comment>
<organism evidence="2">
    <name type="scientific">candidate division WOR-3 bacterium</name>
    <dbReference type="NCBI Taxonomy" id="2052148"/>
    <lineage>
        <taxon>Bacteria</taxon>
        <taxon>Bacteria division WOR-3</taxon>
    </lineage>
</organism>
<name>A0A7C4CEM6_UNCW3</name>
<feature type="domain" description="FlgD/Vpr Ig-like" evidence="1">
    <location>
        <begin position="449"/>
        <end position="509"/>
    </location>
</feature>
<dbReference type="NCBIfam" id="TIGR04183">
    <property type="entry name" value="Por_Secre_tail"/>
    <property type="match status" value="1"/>
</dbReference>
<dbReference type="AlphaFoldDB" id="A0A7C4CEM6"/>
<evidence type="ECO:0000313" key="2">
    <source>
        <dbReference type="EMBL" id="HGK28869.1"/>
    </source>
</evidence>
<gene>
    <name evidence="2" type="ORF">ENS41_08005</name>
</gene>
<reference evidence="2" key="1">
    <citation type="journal article" date="2020" name="mSystems">
        <title>Genome- and Community-Level Interaction Insights into Carbon Utilization and Element Cycling Functions of Hydrothermarchaeota in Hydrothermal Sediment.</title>
        <authorList>
            <person name="Zhou Z."/>
            <person name="Liu Y."/>
            <person name="Xu W."/>
            <person name="Pan J."/>
            <person name="Luo Z.H."/>
            <person name="Li M."/>
        </authorList>
    </citation>
    <scope>NUCLEOTIDE SEQUENCE [LARGE SCALE GENOMIC DNA]</scope>
    <source>
        <strain evidence="2">SpSt-488</strain>
    </source>
</reference>
<dbReference type="EMBL" id="DSUT01000168">
    <property type="protein sequence ID" value="HGK28869.1"/>
    <property type="molecule type" value="Genomic_DNA"/>
</dbReference>
<proteinExistence type="predicted"/>
<sequence length="522" mass="58646">MGGQSYDNPQWVHVIYSFFPTAAPDQYEEIRYARSTDGGRDFPDRVTLSDPNDVDEAWTPSIATYGFSGQGYSVIANYFDEDSIGREGHRYSILQRQSRDRGLTWGQRNRLTGLTVRDCVWPSLATTRRPPPEPTTVFYEHHIYCEEDADDYMQVTYERIERDMFDDSPDPEFIERVLTQGPVDRSNPCIAASPGEWRYIYAVWSDDSTNVNNEEVWLRRSTDGGQTWVLKRNISETPNYESQAPCVAACSTTVLVAWQEENPADRRFRIMFRRSYDSGESWSDPVCLTADLPSGVLHNRPPECFTPSLAIYYPYAYLVFQAGWDTPAPGYGVMFMMSTDLGGTWEPAYSLGGWTDNEPDLDEGNEGLFPTISVSQGTRPVAEKYLNVVYSGKPPASSTSAYQVYYLRGNDITSTTPPDGGQSAGWVGLPTGVGFRVWPNPAESDVCAELELARPSDVELALYDIQGRQVRELAADKVSAGRHSFRFDLTGHSGERLSAGTYMLVLQTSAGTEVRRLQVVRR</sequence>
<dbReference type="Pfam" id="PF13860">
    <property type="entry name" value="FlgD_ig"/>
    <property type="match status" value="1"/>
</dbReference>
<dbReference type="CDD" id="cd15482">
    <property type="entry name" value="Sialidase_non-viral"/>
    <property type="match status" value="1"/>
</dbReference>
<dbReference type="InterPro" id="IPR036278">
    <property type="entry name" value="Sialidase_sf"/>
</dbReference>
<dbReference type="Gene3D" id="2.60.40.4070">
    <property type="match status" value="1"/>
</dbReference>
<dbReference type="SUPFAM" id="SSF50939">
    <property type="entry name" value="Sialidases"/>
    <property type="match status" value="2"/>
</dbReference>
<dbReference type="Gene3D" id="2.120.10.10">
    <property type="match status" value="1"/>
</dbReference>
<protein>
    <submittedName>
        <fullName evidence="2">T9SS type A sorting domain-containing protein</fullName>
    </submittedName>
</protein>
<dbReference type="InterPro" id="IPR026444">
    <property type="entry name" value="Secre_tail"/>
</dbReference>
<dbReference type="InterPro" id="IPR025965">
    <property type="entry name" value="FlgD/Vpr_Ig-like"/>
</dbReference>
<accession>A0A7C4CEM6</accession>